<keyword evidence="3 7" id="KW-0413">Isomerase</keyword>
<dbReference type="InterPro" id="IPR001608">
    <property type="entry name" value="Ala_racemase_N"/>
</dbReference>
<evidence type="ECO:0000256" key="1">
    <source>
        <dbReference type="ARBA" id="ARBA00001933"/>
    </source>
</evidence>
<dbReference type="NCBIfam" id="TIGR00492">
    <property type="entry name" value="alr"/>
    <property type="match status" value="1"/>
</dbReference>
<gene>
    <name evidence="7" type="ORF">HNQ40_002231</name>
</gene>
<feature type="binding site" evidence="5">
    <location>
        <position position="337"/>
    </location>
    <ligand>
        <name>substrate</name>
    </ligand>
</feature>
<dbReference type="CDD" id="cd00430">
    <property type="entry name" value="PLPDE_III_AR"/>
    <property type="match status" value="1"/>
</dbReference>
<dbReference type="EMBL" id="JACHGY010000001">
    <property type="protein sequence ID" value="MBB6430425.1"/>
    <property type="molecule type" value="Genomic_DNA"/>
</dbReference>
<dbReference type="AlphaFoldDB" id="A0A7X0LKH3"/>
<evidence type="ECO:0000256" key="4">
    <source>
        <dbReference type="PIRSR" id="PIRSR600821-50"/>
    </source>
</evidence>
<dbReference type="Proteomes" id="UP000541810">
    <property type="component" value="Unassembled WGS sequence"/>
</dbReference>
<dbReference type="SUPFAM" id="SSF51419">
    <property type="entry name" value="PLP-binding barrel"/>
    <property type="match status" value="1"/>
</dbReference>
<dbReference type="Pfam" id="PF00842">
    <property type="entry name" value="Ala_racemase_C"/>
    <property type="match status" value="1"/>
</dbReference>
<dbReference type="SMART" id="SM01005">
    <property type="entry name" value="Ala_racemase_C"/>
    <property type="match status" value="1"/>
</dbReference>
<sequence length="405" mass="44684">MSTLNQEQSTEPMSRVEIDTAALERNVATVRRLVGPDTTVCGVVKKNAYGLGAVTIAHKLTKAGCEMLAVFSPEEAEQLNSGAVTTPMLLFYPLRHLARTDGLYRPAVAERLHLTIHDPEQLEALDQLGRTFGIKLPVHLYVDTGMSRSGLSPELFAEILESQKSRHYTRIAGVMSHLATASGDPKRAQKQLDTFDKLLKQHEADIPEDALVHLANSYGVLRSPTYHRTLVRPGLGLYGYGEHDLVGEPSIEPGLRWSPTVRWVSRVVQLGTYPRHAKVGYGATYTLKRKSILGLVPVGYGDGYPLALSSTKDRCAKVRVRHGGVWHECDVLGRVNMDQLTIDLTDLAKSLDDEADEQTLRGAEVEVYSNDPEAANALHKLAEMANSQCYELLCRLGAHLPRVYV</sequence>
<dbReference type="PANTHER" id="PTHR30511">
    <property type="entry name" value="ALANINE RACEMASE"/>
    <property type="match status" value="1"/>
</dbReference>
<feature type="modified residue" description="N6-(pyridoxal phosphate)lysine" evidence="4">
    <location>
        <position position="45"/>
    </location>
</feature>
<dbReference type="InterPro" id="IPR011079">
    <property type="entry name" value="Ala_racemase_C"/>
</dbReference>
<dbReference type="GO" id="GO:0008784">
    <property type="term" value="F:alanine racemase activity"/>
    <property type="evidence" value="ECO:0007669"/>
    <property type="project" value="UniProtKB-EC"/>
</dbReference>
<dbReference type="InterPro" id="IPR000821">
    <property type="entry name" value="Ala_racemase"/>
</dbReference>
<name>A0A7X0LKH3_9BACT</name>
<keyword evidence="2 4" id="KW-0663">Pyridoxal phosphate</keyword>
<comment type="caution">
    <text evidence="7">The sequence shown here is derived from an EMBL/GenBank/DDBJ whole genome shotgun (WGS) entry which is preliminary data.</text>
</comment>
<evidence type="ECO:0000259" key="6">
    <source>
        <dbReference type="SMART" id="SM01005"/>
    </source>
</evidence>
<dbReference type="InterPro" id="IPR029066">
    <property type="entry name" value="PLP-binding_barrel"/>
</dbReference>
<dbReference type="GO" id="GO:0005829">
    <property type="term" value="C:cytosol"/>
    <property type="evidence" value="ECO:0007669"/>
    <property type="project" value="TreeGrafter"/>
</dbReference>
<dbReference type="RefSeq" id="WP_184677943.1">
    <property type="nucleotide sequence ID" value="NZ_JACHGY010000001.1"/>
</dbReference>
<protein>
    <submittedName>
        <fullName evidence="7">Alanine racemase</fullName>
        <ecNumber evidence="7">5.1.1.1</ecNumber>
    </submittedName>
</protein>
<organism evidence="7 8">
    <name type="scientific">Algisphaera agarilytica</name>
    <dbReference type="NCBI Taxonomy" id="1385975"/>
    <lineage>
        <taxon>Bacteria</taxon>
        <taxon>Pseudomonadati</taxon>
        <taxon>Planctomycetota</taxon>
        <taxon>Phycisphaerae</taxon>
        <taxon>Phycisphaerales</taxon>
        <taxon>Phycisphaeraceae</taxon>
        <taxon>Algisphaera</taxon>
    </lineage>
</organism>
<keyword evidence="8" id="KW-1185">Reference proteome</keyword>
<dbReference type="GO" id="GO:0030632">
    <property type="term" value="P:D-alanine biosynthetic process"/>
    <property type="evidence" value="ECO:0007669"/>
    <property type="project" value="TreeGrafter"/>
</dbReference>
<dbReference type="EC" id="5.1.1.1" evidence="7"/>
<evidence type="ECO:0000256" key="5">
    <source>
        <dbReference type="PIRSR" id="PIRSR600821-52"/>
    </source>
</evidence>
<dbReference type="Gene3D" id="2.40.37.10">
    <property type="entry name" value="Lyase, Ornithine Decarboxylase, Chain A, domain 1"/>
    <property type="match status" value="1"/>
</dbReference>
<evidence type="ECO:0000256" key="2">
    <source>
        <dbReference type="ARBA" id="ARBA00022898"/>
    </source>
</evidence>
<feature type="binding site" evidence="5">
    <location>
        <position position="148"/>
    </location>
    <ligand>
        <name>substrate</name>
    </ligand>
</feature>
<feature type="domain" description="Alanine racemase C-terminal" evidence="6">
    <location>
        <begin position="260"/>
        <end position="405"/>
    </location>
</feature>
<dbReference type="Gene3D" id="3.20.20.10">
    <property type="entry name" value="Alanine racemase"/>
    <property type="match status" value="1"/>
</dbReference>
<dbReference type="PANTHER" id="PTHR30511:SF0">
    <property type="entry name" value="ALANINE RACEMASE, CATABOLIC-RELATED"/>
    <property type="match status" value="1"/>
</dbReference>
<evidence type="ECO:0000256" key="3">
    <source>
        <dbReference type="ARBA" id="ARBA00023235"/>
    </source>
</evidence>
<evidence type="ECO:0000313" key="7">
    <source>
        <dbReference type="EMBL" id="MBB6430425.1"/>
    </source>
</evidence>
<comment type="cofactor">
    <cofactor evidence="1 4">
        <name>pyridoxal 5'-phosphate</name>
        <dbReference type="ChEBI" id="CHEBI:597326"/>
    </cofactor>
</comment>
<evidence type="ECO:0000313" key="8">
    <source>
        <dbReference type="Proteomes" id="UP000541810"/>
    </source>
</evidence>
<reference evidence="7 8" key="1">
    <citation type="submission" date="2020-08" db="EMBL/GenBank/DDBJ databases">
        <title>Genomic Encyclopedia of Type Strains, Phase IV (KMG-IV): sequencing the most valuable type-strain genomes for metagenomic binning, comparative biology and taxonomic classification.</title>
        <authorList>
            <person name="Goeker M."/>
        </authorList>
    </citation>
    <scope>NUCLEOTIDE SEQUENCE [LARGE SCALE GENOMIC DNA]</scope>
    <source>
        <strain evidence="7 8">DSM 103725</strain>
    </source>
</reference>
<dbReference type="Pfam" id="PF01168">
    <property type="entry name" value="Ala_racemase_N"/>
    <property type="match status" value="1"/>
</dbReference>
<dbReference type="InterPro" id="IPR009006">
    <property type="entry name" value="Ala_racemase/Decarboxylase_C"/>
</dbReference>
<dbReference type="SUPFAM" id="SSF50621">
    <property type="entry name" value="Alanine racemase C-terminal domain-like"/>
    <property type="match status" value="1"/>
</dbReference>
<accession>A0A7X0LKH3</accession>
<dbReference type="GO" id="GO:0030170">
    <property type="term" value="F:pyridoxal phosphate binding"/>
    <property type="evidence" value="ECO:0007669"/>
    <property type="project" value="TreeGrafter"/>
</dbReference>
<dbReference type="PRINTS" id="PR00992">
    <property type="entry name" value="ALARACEMASE"/>
</dbReference>
<proteinExistence type="predicted"/>